<proteinExistence type="inferred from homology"/>
<feature type="chain" id="PRO_5037769658" evidence="2">
    <location>
        <begin position="18"/>
        <end position="163"/>
    </location>
</feature>
<name>A0A914E2M6_9BILA</name>
<evidence type="ECO:0000313" key="3">
    <source>
        <dbReference type="Proteomes" id="UP000887540"/>
    </source>
</evidence>
<organism evidence="3 4">
    <name type="scientific">Acrobeloides nanus</name>
    <dbReference type="NCBI Taxonomy" id="290746"/>
    <lineage>
        <taxon>Eukaryota</taxon>
        <taxon>Metazoa</taxon>
        <taxon>Ecdysozoa</taxon>
        <taxon>Nematoda</taxon>
        <taxon>Chromadorea</taxon>
        <taxon>Rhabditida</taxon>
        <taxon>Tylenchina</taxon>
        <taxon>Cephalobomorpha</taxon>
        <taxon>Cephaloboidea</taxon>
        <taxon>Cephalobidae</taxon>
        <taxon>Acrobeloides</taxon>
    </lineage>
</organism>
<sequence length="163" mass="18566">MILLVRILLFVLNITCAVEDASILGPLRIIHVIREALIVNCAFALPSLAVDRYLSTRYPEDYERSTTPHIAFITLIISSIFVLILETLHFMNILSLHMVLINCLLSLIQPTFPTQHQKLSSISIVPRRINIWPLRNHPYYSRSSYSQQCLFPTIIGSGSLLLH</sequence>
<dbReference type="Pfam" id="PF03125">
    <property type="entry name" value="Sre"/>
    <property type="match status" value="1"/>
</dbReference>
<evidence type="ECO:0000313" key="4">
    <source>
        <dbReference type="WBParaSite" id="ACRNAN_scaffold5028.g24980.t1"/>
    </source>
</evidence>
<accession>A0A914E2M6</accession>
<keyword evidence="2" id="KW-0732">Signal</keyword>
<feature type="signal peptide" evidence="2">
    <location>
        <begin position="1"/>
        <end position="17"/>
    </location>
</feature>
<dbReference type="AlphaFoldDB" id="A0A914E2M6"/>
<dbReference type="GO" id="GO:0016020">
    <property type="term" value="C:membrane"/>
    <property type="evidence" value="ECO:0007669"/>
    <property type="project" value="InterPro"/>
</dbReference>
<reference evidence="4" key="1">
    <citation type="submission" date="2022-11" db="UniProtKB">
        <authorList>
            <consortium name="WormBaseParasite"/>
        </authorList>
    </citation>
    <scope>IDENTIFICATION</scope>
</reference>
<dbReference type="WBParaSite" id="ACRNAN_scaffold5028.g24980.t1">
    <property type="protein sequence ID" value="ACRNAN_scaffold5028.g24980.t1"/>
    <property type="gene ID" value="ACRNAN_scaffold5028.g24980"/>
</dbReference>
<dbReference type="Proteomes" id="UP000887540">
    <property type="component" value="Unplaced"/>
</dbReference>
<evidence type="ECO:0000256" key="2">
    <source>
        <dbReference type="SAM" id="SignalP"/>
    </source>
</evidence>
<protein>
    <submittedName>
        <fullName evidence="4">Uncharacterized protein</fullName>
    </submittedName>
</protein>
<keyword evidence="3" id="KW-1185">Reference proteome</keyword>
<dbReference type="InterPro" id="IPR004151">
    <property type="entry name" value="7TM_GPCR_serpentine_rcpt_Sre"/>
</dbReference>
<comment type="similarity">
    <text evidence="1">Belongs to the nematode receptor-like protein sre family.</text>
</comment>
<dbReference type="GO" id="GO:0007606">
    <property type="term" value="P:sensory perception of chemical stimulus"/>
    <property type="evidence" value="ECO:0007669"/>
    <property type="project" value="InterPro"/>
</dbReference>
<evidence type="ECO:0000256" key="1">
    <source>
        <dbReference type="ARBA" id="ARBA00006803"/>
    </source>
</evidence>